<keyword evidence="5" id="KW-1185">Reference proteome</keyword>
<dbReference type="PANTHER" id="PTHR10908:SF0">
    <property type="entry name" value="SEROTONIN N-ACETYLTRANSFERASE"/>
    <property type="match status" value="1"/>
</dbReference>
<dbReference type="Gene3D" id="3.40.630.30">
    <property type="match status" value="1"/>
</dbReference>
<evidence type="ECO:0000259" key="3">
    <source>
        <dbReference type="PROSITE" id="PS51186"/>
    </source>
</evidence>
<accession>A0A917DS50</accession>
<reference evidence="4" key="1">
    <citation type="journal article" date="2014" name="Int. J. Syst. Evol. Microbiol.">
        <title>Complete genome sequence of Corynebacterium casei LMG S-19264T (=DSM 44701T), isolated from a smear-ripened cheese.</title>
        <authorList>
            <consortium name="US DOE Joint Genome Institute (JGI-PGF)"/>
            <person name="Walter F."/>
            <person name="Albersmeier A."/>
            <person name="Kalinowski J."/>
            <person name="Ruckert C."/>
        </authorList>
    </citation>
    <scope>NUCLEOTIDE SEQUENCE</scope>
    <source>
        <strain evidence="4">CGMCC 1.15178</strain>
    </source>
</reference>
<dbReference type="PROSITE" id="PS51186">
    <property type="entry name" value="GNAT"/>
    <property type="match status" value="1"/>
</dbReference>
<dbReference type="PANTHER" id="PTHR10908">
    <property type="entry name" value="SEROTONIN N-ACETYLTRANSFERASE"/>
    <property type="match status" value="1"/>
</dbReference>
<dbReference type="CDD" id="cd04301">
    <property type="entry name" value="NAT_SF"/>
    <property type="match status" value="1"/>
</dbReference>
<dbReference type="InterPro" id="IPR051635">
    <property type="entry name" value="SNAT-like"/>
</dbReference>
<dbReference type="Proteomes" id="UP000612456">
    <property type="component" value="Unassembled WGS sequence"/>
</dbReference>
<reference evidence="4" key="2">
    <citation type="submission" date="2020-09" db="EMBL/GenBank/DDBJ databases">
        <authorList>
            <person name="Sun Q."/>
            <person name="Zhou Y."/>
        </authorList>
    </citation>
    <scope>NUCLEOTIDE SEQUENCE</scope>
    <source>
        <strain evidence="4">CGMCC 1.15178</strain>
    </source>
</reference>
<evidence type="ECO:0000313" key="4">
    <source>
        <dbReference type="EMBL" id="GGD63605.1"/>
    </source>
</evidence>
<dbReference type="InterPro" id="IPR016181">
    <property type="entry name" value="Acyl_CoA_acyltransferase"/>
</dbReference>
<sequence length="170" mass="19055">MRPDHPVRIIRPIAYSELEAAYRLELSCYPHEAAATCEAFIYRQRYFPSYFLSAWENSALVGLACGVRTSSPDSGEESVKGDTGTDPEGIHLCVLSVAVDSESRRGGIGTELVEALVRQAEEDRLASIILMCEAHLISFYERVGFEYVRLSSSRHGGIQWHEMKRELGTR</sequence>
<gene>
    <name evidence="4" type="ORF">GCM10010911_21680</name>
</gene>
<name>A0A917DS50_9BACL</name>
<evidence type="ECO:0000313" key="5">
    <source>
        <dbReference type="Proteomes" id="UP000612456"/>
    </source>
</evidence>
<dbReference type="EMBL" id="BMHP01000002">
    <property type="protein sequence ID" value="GGD63605.1"/>
    <property type="molecule type" value="Genomic_DNA"/>
</dbReference>
<protein>
    <submittedName>
        <fullName evidence="4">N-acetyltransferase</fullName>
    </submittedName>
</protein>
<keyword evidence="1" id="KW-0808">Transferase</keyword>
<dbReference type="AlphaFoldDB" id="A0A917DS50"/>
<keyword evidence="2" id="KW-0012">Acyltransferase</keyword>
<dbReference type="RefSeq" id="WP_188992006.1">
    <property type="nucleotide sequence ID" value="NZ_BMHP01000002.1"/>
</dbReference>
<organism evidence="4 5">
    <name type="scientific">Paenibacillus nasutitermitis</name>
    <dbReference type="NCBI Taxonomy" id="1652958"/>
    <lineage>
        <taxon>Bacteria</taxon>
        <taxon>Bacillati</taxon>
        <taxon>Bacillota</taxon>
        <taxon>Bacilli</taxon>
        <taxon>Bacillales</taxon>
        <taxon>Paenibacillaceae</taxon>
        <taxon>Paenibacillus</taxon>
    </lineage>
</organism>
<dbReference type="GO" id="GO:0008080">
    <property type="term" value="F:N-acetyltransferase activity"/>
    <property type="evidence" value="ECO:0007669"/>
    <property type="project" value="UniProtKB-ARBA"/>
</dbReference>
<evidence type="ECO:0000256" key="2">
    <source>
        <dbReference type="ARBA" id="ARBA00023315"/>
    </source>
</evidence>
<comment type="caution">
    <text evidence="4">The sequence shown here is derived from an EMBL/GenBank/DDBJ whole genome shotgun (WGS) entry which is preliminary data.</text>
</comment>
<evidence type="ECO:0000256" key="1">
    <source>
        <dbReference type="ARBA" id="ARBA00022679"/>
    </source>
</evidence>
<dbReference type="InterPro" id="IPR000182">
    <property type="entry name" value="GNAT_dom"/>
</dbReference>
<proteinExistence type="predicted"/>
<dbReference type="SUPFAM" id="SSF55729">
    <property type="entry name" value="Acyl-CoA N-acyltransferases (Nat)"/>
    <property type="match status" value="1"/>
</dbReference>
<dbReference type="Pfam" id="PF00583">
    <property type="entry name" value="Acetyltransf_1"/>
    <property type="match status" value="1"/>
</dbReference>
<feature type="domain" description="N-acetyltransferase" evidence="3">
    <location>
        <begin position="8"/>
        <end position="168"/>
    </location>
</feature>